<sequence length="248" mass="28140">MQLPEIKHSVSIDELYEQSPVGANLSKVDNLAARWLGLSLAVTWYEFEKKLNATPIVRSINERTITLIEYRDFLINMCYHDGPRWMLRAASNMDEGHEVIRNALIAHVSREHQDFHLLERDYVAVGGDLKNITQYPRNIGYEALSAYVFQQTSAPNPLPAFGVTFIIEGVGRKLTGRWAQNLKQALALTDQQMSNLIYHSCNDAGHYEGFIKMIASPYITPSVAFQIARVAQVASRLYVLQFEEMGSF</sequence>
<name>A0A2N1DXD3_PSEFL</name>
<dbReference type="RefSeq" id="WP_101221121.1">
    <property type="nucleotide sequence ID" value="NZ_JACYMZ010000015.1"/>
</dbReference>
<gene>
    <name evidence="1" type="ORF">CIB54_23595</name>
</gene>
<dbReference type="SUPFAM" id="SSF48613">
    <property type="entry name" value="Heme oxygenase-like"/>
    <property type="match status" value="1"/>
</dbReference>
<evidence type="ECO:0008006" key="3">
    <source>
        <dbReference type="Google" id="ProtNLM"/>
    </source>
</evidence>
<accession>A0A2N1DXD3</accession>
<proteinExistence type="predicted"/>
<dbReference type="Gene3D" id="1.20.910.10">
    <property type="entry name" value="Heme oxygenase-like"/>
    <property type="match status" value="1"/>
</dbReference>
<reference evidence="1 2" key="1">
    <citation type="submission" date="2017-08" db="EMBL/GenBank/DDBJ databases">
        <authorList>
            <person name="de Groot N.N."/>
        </authorList>
    </citation>
    <scope>NUCLEOTIDE SEQUENCE [LARGE SCALE GENOMIC DNA]</scope>
    <source>
        <strain evidence="1 2">PfR 37</strain>
    </source>
</reference>
<dbReference type="InterPro" id="IPR016084">
    <property type="entry name" value="Haem_Oase-like_multi-hlx"/>
</dbReference>
<comment type="caution">
    <text evidence="1">The sequence shown here is derived from an EMBL/GenBank/DDBJ whole genome shotgun (WGS) entry which is preliminary data.</text>
</comment>
<dbReference type="EMBL" id="NVXX01000045">
    <property type="protein sequence ID" value="PKH15047.1"/>
    <property type="molecule type" value="Genomic_DNA"/>
</dbReference>
<evidence type="ECO:0000313" key="1">
    <source>
        <dbReference type="EMBL" id="PKH15047.1"/>
    </source>
</evidence>
<dbReference type="Proteomes" id="UP000233564">
    <property type="component" value="Unassembled WGS sequence"/>
</dbReference>
<organism evidence="1 2">
    <name type="scientific">Pseudomonas fluorescens</name>
    <dbReference type="NCBI Taxonomy" id="294"/>
    <lineage>
        <taxon>Bacteria</taxon>
        <taxon>Pseudomonadati</taxon>
        <taxon>Pseudomonadota</taxon>
        <taxon>Gammaproteobacteria</taxon>
        <taxon>Pseudomonadales</taxon>
        <taxon>Pseudomonadaceae</taxon>
        <taxon>Pseudomonas</taxon>
    </lineage>
</organism>
<evidence type="ECO:0000313" key="2">
    <source>
        <dbReference type="Proteomes" id="UP000233564"/>
    </source>
</evidence>
<dbReference type="AlphaFoldDB" id="A0A2N1DXD3"/>
<protein>
    <recommendedName>
        <fullName evidence="3">Iron-containing redox enzyme family protein</fullName>
    </recommendedName>
</protein>